<name>A0ABU3I5Z7_9ACTN</name>
<comment type="caution">
    <text evidence="1">The sequence shown here is derived from an EMBL/GenBank/DDBJ whole genome shotgun (WGS) entry which is preliminary data.</text>
</comment>
<evidence type="ECO:0000313" key="2">
    <source>
        <dbReference type="Proteomes" id="UP001181313"/>
    </source>
</evidence>
<gene>
    <name evidence="1" type="ORF">ROS62_27280</name>
</gene>
<protein>
    <submittedName>
        <fullName evidence="1">Uncharacterized protein</fullName>
    </submittedName>
</protein>
<sequence>MSVGAGGRAVAGLGFGRLRSPLGMGLRALAGRVTCPFGRRKGTQNVDEVQELPELASRLVEVADHPVLPAADLPVLLTQSGDARLELFQDLQAALRDVTVQRGQPDRRVIEAIETCELLSYRLQFLHGVTERVFSPYVTL</sequence>
<accession>A0ABU3I5Z7</accession>
<dbReference type="EMBL" id="JAVSGH010000051">
    <property type="protein sequence ID" value="MDT3728382.1"/>
    <property type="molecule type" value="Genomic_DNA"/>
</dbReference>
<reference evidence="1" key="1">
    <citation type="submission" date="2024-05" db="EMBL/GenBank/DDBJ databases">
        <title>30 novel species of actinomycetes from the DSMZ collection.</title>
        <authorList>
            <person name="Nouioui I."/>
        </authorList>
    </citation>
    <scope>NUCLEOTIDE SEQUENCE</scope>
    <source>
        <strain evidence="1">DSM 41972</strain>
    </source>
</reference>
<dbReference type="RefSeq" id="WP_093545935.1">
    <property type="nucleotide sequence ID" value="NZ_JAVSGH010000051.1"/>
</dbReference>
<keyword evidence="2" id="KW-1185">Reference proteome</keyword>
<evidence type="ECO:0000313" key="1">
    <source>
        <dbReference type="EMBL" id="MDT3728382.1"/>
    </source>
</evidence>
<proteinExistence type="predicted"/>
<dbReference type="Proteomes" id="UP001181313">
    <property type="component" value="Unassembled WGS sequence"/>
</dbReference>
<organism evidence="1 2">
    <name type="scientific">Streptomyces althioticus subsp. attaecolombicae</name>
    <dbReference type="NCBI Taxonomy" id="3075534"/>
    <lineage>
        <taxon>Bacteria</taxon>
        <taxon>Bacillati</taxon>
        <taxon>Actinomycetota</taxon>
        <taxon>Actinomycetes</taxon>
        <taxon>Kitasatosporales</taxon>
        <taxon>Streptomycetaceae</taxon>
        <taxon>Streptomyces</taxon>
        <taxon>Streptomyces althioticus group</taxon>
    </lineage>
</organism>